<accession>A0A4R0PFT6</accession>
<dbReference type="SMART" id="SM00347">
    <property type="entry name" value="HTH_MARR"/>
    <property type="match status" value="1"/>
</dbReference>
<dbReference type="PANTHER" id="PTHR42756">
    <property type="entry name" value="TRANSCRIPTIONAL REGULATOR, MARR"/>
    <property type="match status" value="1"/>
</dbReference>
<keyword evidence="1" id="KW-0805">Transcription regulation</keyword>
<dbReference type="Proteomes" id="UP000291301">
    <property type="component" value="Unassembled WGS sequence"/>
</dbReference>
<keyword evidence="2" id="KW-0238">DNA-binding</keyword>
<evidence type="ECO:0000256" key="3">
    <source>
        <dbReference type="ARBA" id="ARBA00023163"/>
    </source>
</evidence>
<organism evidence="5 6">
    <name type="scientific">Oricola cellulosilytica</name>
    <dbReference type="NCBI Taxonomy" id="1429082"/>
    <lineage>
        <taxon>Bacteria</taxon>
        <taxon>Pseudomonadati</taxon>
        <taxon>Pseudomonadota</taxon>
        <taxon>Alphaproteobacteria</taxon>
        <taxon>Hyphomicrobiales</taxon>
        <taxon>Ahrensiaceae</taxon>
        <taxon>Oricola</taxon>
    </lineage>
</organism>
<reference evidence="5 6" key="1">
    <citation type="journal article" date="2015" name="Antonie Van Leeuwenhoek">
        <title>Oricola cellulosilytica gen. nov., sp. nov., a cellulose-degrading bacterium of the family Phyllobacteriaceae isolated from surface seashore water, and emended descriptions of Mesorhizobium loti and Phyllobacterium myrsinacearum.</title>
        <authorList>
            <person name="Hameed A."/>
            <person name="Shahina M."/>
            <person name="Lai W.A."/>
            <person name="Lin S.Y."/>
            <person name="Young L.S."/>
            <person name="Liu Y.C."/>
            <person name="Hsu Y.H."/>
            <person name="Young C.C."/>
        </authorList>
    </citation>
    <scope>NUCLEOTIDE SEQUENCE [LARGE SCALE GENOMIC DNA]</scope>
    <source>
        <strain evidence="5 6">KCTC 52183</strain>
    </source>
</reference>
<evidence type="ECO:0000259" key="4">
    <source>
        <dbReference type="PROSITE" id="PS50995"/>
    </source>
</evidence>
<gene>
    <name evidence="5" type="ORF">E0D97_00505</name>
</gene>
<dbReference type="Gene3D" id="1.10.10.10">
    <property type="entry name" value="Winged helix-like DNA-binding domain superfamily/Winged helix DNA-binding domain"/>
    <property type="match status" value="1"/>
</dbReference>
<dbReference type="AlphaFoldDB" id="A0A4R0PFT6"/>
<dbReference type="PANTHER" id="PTHR42756:SF1">
    <property type="entry name" value="TRANSCRIPTIONAL REPRESSOR OF EMRAB OPERON"/>
    <property type="match status" value="1"/>
</dbReference>
<evidence type="ECO:0000256" key="1">
    <source>
        <dbReference type="ARBA" id="ARBA00023015"/>
    </source>
</evidence>
<dbReference type="GO" id="GO:0003677">
    <property type="term" value="F:DNA binding"/>
    <property type="evidence" value="ECO:0007669"/>
    <property type="project" value="UniProtKB-KW"/>
</dbReference>
<dbReference type="SUPFAM" id="SSF46785">
    <property type="entry name" value="Winged helix' DNA-binding domain"/>
    <property type="match status" value="1"/>
</dbReference>
<feature type="domain" description="HTH marR-type" evidence="4">
    <location>
        <begin position="20"/>
        <end position="155"/>
    </location>
</feature>
<keyword evidence="6" id="KW-1185">Reference proteome</keyword>
<dbReference type="PRINTS" id="PR00598">
    <property type="entry name" value="HTHMARR"/>
</dbReference>
<dbReference type="GO" id="GO:0003700">
    <property type="term" value="F:DNA-binding transcription factor activity"/>
    <property type="evidence" value="ECO:0007669"/>
    <property type="project" value="InterPro"/>
</dbReference>
<name>A0A4R0PFT6_9HYPH</name>
<keyword evidence="3" id="KW-0804">Transcription</keyword>
<dbReference type="InterPro" id="IPR000835">
    <property type="entry name" value="HTH_MarR-typ"/>
</dbReference>
<dbReference type="OrthoDB" id="7172154at2"/>
<protein>
    <submittedName>
        <fullName evidence="5">MarR family transcriptional regulator</fullName>
    </submittedName>
</protein>
<comment type="caution">
    <text evidence="5">The sequence shown here is derived from an EMBL/GenBank/DDBJ whole genome shotgun (WGS) entry which is preliminary data.</text>
</comment>
<evidence type="ECO:0000313" key="5">
    <source>
        <dbReference type="EMBL" id="TCD15958.1"/>
    </source>
</evidence>
<dbReference type="EMBL" id="SJST01000001">
    <property type="protein sequence ID" value="TCD15958.1"/>
    <property type="molecule type" value="Genomic_DNA"/>
</dbReference>
<evidence type="ECO:0000313" key="6">
    <source>
        <dbReference type="Proteomes" id="UP000291301"/>
    </source>
</evidence>
<dbReference type="InterPro" id="IPR036390">
    <property type="entry name" value="WH_DNA-bd_sf"/>
</dbReference>
<dbReference type="InterPro" id="IPR036388">
    <property type="entry name" value="WH-like_DNA-bd_sf"/>
</dbReference>
<sequence length="175" mass="20114">MFNTEQNCTTMNEMQVQMWDNPRFRNWVAVARACQLVQQALARELKPLDLKPPHLDIIVNLMRSEGISQQDLAHKLLVGRSNMTMLLPQMEERGLIERRPDQADRRVLRLHLTAQGKALAKRAIAIQSDLIDEVMSVSSPEHCEIIGDAMRRMTALMLERDKIGMATRTRKEQKA</sequence>
<dbReference type="Pfam" id="PF12802">
    <property type="entry name" value="MarR_2"/>
    <property type="match status" value="1"/>
</dbReference>
<dbReference type="PROSITE" id="PS50995">
    <property type="entry name" value="HTH_MARR_2"/>
    <property type="match status" value="1"/>
</dbReference>
<evidence type="ECO:0000256" key="2">
    <source>
        <dbReference type="ARBA" id="ARBA00023125"/>
    </source>
</evidence>
<proteinExistence type="predicted"/>